<accession>X1DQP1</accession>
<comment type="caution">
    <text evidence="1">The sequence shown here is derived from an EMBL/GenBank/DDBJ whole genome shotgun (WGS) entry which is preliminary data.</text>
</comment>
<feature type="non-terminal residue" evidence="1">
    <location>
        <position position="1"/>
    </location>
</feature>
<gene>
    <name evidence="1" type="ORF">S01H4_37247</name>
</gene>
<proteinExistence type="predicted"/>
<sequence length="293" mass="34023">NDTETSKVHSISNLYWITKEDMTAPSGFATSHYYARFIVPQDLRNYVLSFNSSGTPIHKIIINSPPTLDIEVIQESLSDTEPIYLEDDLYELEINNPLILKGCVLDNDEYIVEDEVYSYLYQEALDGETVYSLNIISPFEDNSFIDKTQFAIYYLNNQLKKIPLYVSFIEPAFIETNILNQTLIPEINYVDNTFLLNIHWNNEIEYDTNLLISYKVVKGRPISPLSFSSFDSYGNDREENLIEIPFVKYDMISKNWITESVFTETFFIDKKLLFKEVEGTNTTTIFNIQGPKF</sequence>
<protein>
    <submittedName>
        <fullName evidence="1">Uncharacterized protein</fullName>
    </submittedName>
</protein>
<dbReference type="AlphaFoldDB" id="X1DQP1"/>
<evidence type="ECO:0000313" key="1">
    <source>
        <dbReference type="EMBL" id="GAG98741.1"/>
    </source>
</evidence>
<dbReference type="EMBL" id="BART01019992">
    <property type="protein sequence ID" value="GAG98741.1"/>
    <property type="molecule type" value="Genomic_DNA"/>
</dbReference>
<feature type="non-terminal residue" evidence="1">
    <location>
        <position position="293"/>
    </location>
</feature>
<organism evidence="1">
    <name type="scientific">marine sediment metagenome</name>
    <dbReference type="NCBI Taxonomy" id="412755"/>
    <lineage>
        <taxon>unclassified sequences</taxon>
        <taxon>metagenomes</taxon>
        <taxon>ecological metagenomes</taxon>
    </lineage>
</organism>
<name>X1DQP1_9ZZZZ</name>
<reference evidence="1" key="1">
    <citation type="journal article" date="2014" name="Front. Microbiol.">
        <title>High frequency of phylogenetically diverse reductive dehalogenase-homologous genes in deep subseafloor sedimentary metagenomes.</title>
        <authorList>
            <person name="Kawai M."/>
            <person name="Futagami T."/>
            <person name="Toyoda A."/>
            <person name="Takaki Y."/>
            <person name="Nishi S."/>
            <person name="Hori S."/>
            <person name="Arai W."/>
            <person name="Tsubouchi T."/>
            <person name="Morono Y."/>
            <person name="Uchiyama I."/>
            <person name="Ito T."/>
            <person name="Fujiyama A."/>
            <person name="Inagaki F."/>
            <person name="Takami H."/>
        </authorList>
    </citation>
    <scope>NUCLEOTIDE SEQUENCE</scope>
    <source>
        <strain evidence="1">Expedition CK06-06</strain>
    </source>
</reference>